<evidence type="ECO:0000256" key="3">
    <source>
        <dbReference type="ARBA" id="ARBA00023172"/>
    </source>
</evidence>
<dbReference type="GO" id="GO:0006310">
    <property type="term" value="P:DNA recombination"/>
    <property type="evidence" value="ECO:0007669"/>
    <property type="project" value="UniProtKB-KW"/>
</dbReference>
<protein>
    <submittedName>
        <fullName evidence="5">Phage integrase family protein</fullName>
    </submittedName>
</protein>
<dbReference type="Gene3D" id="1.10.443.10">
    <property type="entry name" value="Intergrase catalytic core"/>
    <property type="match status" value="1"/>
</dbReference>
<dbReference type="CDD" id="cd00796">
    <property type="entry name" value="INT_Rci_Hp1_C"/>
    <property type="match status" value="1"/>
</dbReference>
<name>A0A060UYX9_9PROT</name>
<organism evidence="5">
    <name type="scientific">Acidithiobacillus ferrivorans</name>
    <dbReference type="NCBI Taxonomy" id="160808"/>
    <lineage>
        <taxon>Bacteria</taxon>
        <taxon>Pseudomonadati</taxon>
        <taxon>Pseudomonadota</taxon>
        <taxon>Acidithiobacillia</taxon>
        <taxon>Acidithiobacillales</taxon>
        <taxon>Acidithiobacillaceae</taxon>
        <taxon>Acidithiobacillus</taxon>
    </lineage>
</organism>
<evidence type="ECO:0000313" key="5">
    <source>
        <dbReference type="EMBL" id="CDQ11888.1"/>
    </source>
</evidence>
<dbReference type="InterPro" id="IPR011010">
    <property type="entry name" value="DNA_brk_join_enz"/>
</dbReference>
<dbReference type="GO" id="GO:0015074">
    <property type="term" value="P:DNA integration"/>
    <property type="evidence" value="ECO:0007669"/>
    <property type="project" value="UniProtKB-KW"/>
</dbReference>
<evidence type="ECO:0000313" key="7">
    <source>
        <dbReference type="Proteomes" id="UP000193925"/>
    </source>
</evidence>
<dbReference type="Pfam" id="PF00589">
    <property type="entry name" value="Phage_integrase"/>
    <property type="match status" value="1"/>
</dbReference>
<dbReference type="GO" id="GO:0003677">
    <property type="term" value="F:DNA binding"/>
    <property type="evidence" value="ECO:0007669"/>
    <property type="project" value="UniProtKB-KW"/>
</dbReference>
<dbReference type="Proteomes" id="UP000193925">
    <property type="component" value="Chromosome AFERRI"/>
</dbReference>
<feature type="domain" description="Tyr recombinase" evidence="4">
    <location>
        <begin position="163"/>
        <end position="341"/>
    </location>
</feature>
<keyword evidence="7" id="KW-1185">Reference proteome</keyword>
<dbReference type="PROSITE" id="PS51898">
    <property type="entry name" value="TYR_RECOMBINASE"/>
    <property type="match status" value="1"/>
</dbReference>
<reference evidence="5" key="2">
    <citation type="submission" date="2014-07" db="EMBL/GenBank/DDBJ databases">
        <title>Initial genome analysis of the psychrotolerant acidophile Acidithiobacillus ferrivorans CF27: insights into iron and sulfur oxidation pathways and into biofilm formation.</title>
        <authorList>
            <person name="Talla E."/>
            <person name="Hedrich S."/>
            <person name="Mangenot S."/>
            <person name="Ji B."/>
            <person name="Johnson D.B."/>
            <person name="Barbe V."/>
            <person name="Bonnefoy V."/>
        </authorList>
    </citation>
    <scope>NUCLEOTIDE SEQUENCE [LARGE SCALE GENOMIC DNA]</scope>
    <source>
        <strain evidence="5">CF27</strain>
    </source>
</reference>
<evidence type="ECO:0000259" key="4">
    <source>
        <dbReference type="PROSITE" id="PS51898"/>
    </source>
</evidence>
<reference evidence="5" key="1">
    <citation type="submission" date="2014-03" db="EMBL/GenBank/DDBJ databases">
        <authorList>
            <person name="Genoscope - CEA"/>
        </authorList>
    </citation>
    <scope>NUCLEOTIDE SEQUENCE [LARGE SCALE GENOMIC DNA]</scope>
    <source>
        <strain evidence="5">CF27</strain>
    </source>
</reference>
<dbReference type="AlphaFoldDB" id="A0A060UYX9"/>
<dbReference type="PANTHER" id="PTHR30349:SF94">
    <property type="entry name" value="INTEGRASE_RECOMBINASE HI_1414-RELATED"/>
    <property type="match status" value="1"/>
</dbReference>
<gene>
    <name evidence="6" type="ORF">AFERRI_20223</name>
    <name evidence="5" type="ORF">AFERRI_600114</name>
</gene>
<dbReference type="PANTHER" id="PTHR30349">
    <property type="entry name" value="PHAGE INTEGRASE-RELATED"/>
    <property type="match status" value="1"/>
</dbReference>
<evidence type="ECO:0000256" key="1">
    <source>
        <dbReference type="ARBA" id="ARBA00022908"/>
    </source>
</evidence>
<dbReference type="InterPro" id="IPR010998">
    <property type="entry name" value="Integrase_recombinase_N"/>
</dbReference>
<evidence type="ECO:0000256" key="2">
    <source>
        <dbReference type="ARBA" id="ARBA00023125"/>
    </source>
</evidence>
<dbReference type="RefSeq" id="WP_081919585.1">
    <property type="nucleotide sequence ID" value="NZ_CCCS020000057.1"/>
</dbReference>
<keyword evidence="2" id="KW-0238">DNA-binding</keyword>
<dbReference type="EMBL" id="LT841305">
    <property type="protein sequence ID" value="SMH65441.1"/>
    <property type="molecule type" value="Genomic_DNA"/>
</dbReference>
<keyword evidence="1" id="KW-0229">DNA integration</keyword>
<dbReference type="Gene3D" id="1.10.150.130">
    <property type="match status" value="1"/>
</dbReference>
<sequence length="380" mass="42776">MATIVKNPAGTWKAVIRKQGWPTAAKTFRTKRDAEDWSRQTEDEMVRGVYIQRAPSQKLSLDMALDRYLREITPTKKAGDSQRRDHTSAKALRASLGKYALAALNQEIIGHYRDDRLAEGRAGNTVRLELALISHLFTVAIREWGISLPANPVLLVRKPKGNSRDRRLQGDEAACLLKSVRAHSNPILAWATELALETAARVDEILSVELRDVDLTRRIVIFRDTKNGDTRGAPLTVRATEIFREAIDTYPRKGTNLVFPGNPGRDGIRRPYTMNKVWKTALERAGIQGLHFHDLRHEATSRFVEMGLSDTKTRQITGHKSAQMMGRYTHLRSEELVQDLDACQSTGRQRASSAIDTSQPKVQSLQNKSNIVPFIGRNPR</sequence>
<reference evidence="6 7" key="3">
    <citation type="submission" date="2017-03" db="EMBL/GenBank/DDBJ databases">
        <authorList>
            <person name="Regsiter A."/>
            <person name="William W."/>
        </authorList>
    </citation>
    <scope>NUCLEOTIDE SEQUENCE [LARGE SCALE GENOMIC DNA]</scope>
    <source>
        <strain evidence="6">PRJEB5721</strain>
    </source>
</reference>
<dbReference type="InterPro" id="IPR050090">
    <property type="entry name" value="Tyrosine_recombinase_XerCD"/>
</dbReference>
<dbReference type="EMBL" id="CCCS020000057">
    <property type="protein sequence ID" value="CDQ11888.1"/>
    <property type="molecule type" value="Genomic_DNA"/>
</dbReference>
<dbReference type="InterPro" id="IPR013762">
    <property type="entry name" value="Integrase-like_cat_sf"/>
</dbReference>
<evidence type="ECO:0000313" key="6">
    <source>
        <dbReference type="EMBL" id="SMH65441.1"/>
    </source>
</evidence>
<keyword evidence="3" id="KW-0233">DNA recombination</keyword>
<proteinExistence type="predicted"/>
<dbReference type="InterPro" id="IPR002104">
    <property type="entry name" value="Integrase_catalytic"/>
</dbReference>
<accession>A0A060UYX9</accession>
<dbReference type="SUPFAM" id="SSF56349">
    <property type="entry name" value="DNA breaking-rejoining enzymes"/>
    <property type="match status" value="1"/>
</dbReference>